<gene>
    <name evidence="4" type="ORF">LEP1GSC195_2214</name>
</gene>
<sequence length="466" mass="49731">MRKFNLNILPLFFCVSCFYHPLWRPYFFPEKDQFSKLHLQLAAALFLIQPRIYSLSKTSGVEGETIVIEGVNFSAEALENKVFFAGPVEAAIDAASQTSVTVRVPYGAKSGAITIQNNQGSSQSLDTFIVYRYFISFSAGTNTELYSLNMNTGEIVATPGSPYPLASNSAKFSANGKFAYSGGFGITNISSYAVNPTNGFLSSLNTNAGTTTIDPVFFAFHPSSRFLYVSSISGASIAAFAFDQNTGILTKINDYNQPCSCSLNHLAITHNGKFLYVTGNGGSEPIIGYLIDQATGVLSNLVGSPFATGISNLEALLIEPTSNYLYSVSGTSVIVGRQIDLSTGSLTAIPGSPFAGTAGNFRAVMHPSGRYFYTVNILGAQLAKHDISLTNGSLSSANSILTFGSNLQFVTLDPTGTYGFVSNISSNNFYQFRVDAVTGGTSLMNSGIPYPASTTPNVPEPFRVAQ</sequence>
<name>R9A2K0_9LEPT</name>
<dbReference type="InterPro" id="IPR002909">
    <property type="entry name" value="IPT_dom"/>
</dbReference>
<dbReference type="RefSeq" id="WP_015681793.1">
    <property type="nucleotide sequence ID" value="NZ_AOGZ02000014.1"/>
</dbReference>
<evidence type="ECO:0000313" key="4">
    <source>
        <dbReference type="EMBL" id="EOQ96451.1"/>
    </source>
</evidence>
<dbReference type="SUPFAM" id="SSF51004">
    <property type="entry name" value="C-terminal (heme d1) domain of cytochrome cd1-nitrite reductase"/>
    <property type="match status" value="1"/>
</dbReference>
<reference evidence="4" key="1">
    <citation type="submission" date="2013-04" db="EMBL/GenBank/DDBJ databases">
        <authorList>
            <person name="Harkins D.M."/>
            <person name="Durkin A.S."/>
            <person name="Brinkac L.M."/>
            <person name="Haft D.H."/>
            <person name="Selengut J.D."/>
            <person name="Sanka R."/>
            <person name="DePew J."/>
            <person name="Purushe J."/>
            <person name="Galloway R.L."/>
            <person name="Vinetz J.M."/>
            <person name="Sutton G.G."/>
            <person name="Nierman W.C."/>
            <person name="Fouts D.E."/>
        </authorList>
    </citation>
    <scope>NUCLEOTIDE SEQUENCE [LARGE SCALE GENOMIC DNA]</scope>
    <source>
        <strain evidence="4">CDC</strain>
    </source>
</reference>
<protein>
    <submittedName>
        <fullName evidence="4">IPT/TIG domain protein</fullName>
    </submittedName>
</protein>
<keyword evidence="2" id="KW-0119">Carbohydrate metabolism</keyword>
<dbReference type="Proteomes" id="UP000013984">
    <property type="component" value="Unassembled WGS sequence"/>
</dbReference>
<organism evidence="4 5">
    <name type="scientific">Leptospira wolbachii serovar Codice str. CDC</name>
    <dbReference type="NCBI Taxonomy" id="1218599"/>
    <lineage>
        <taxon>Bacteria</taxon>
        <taxon>Pseudomonadati</taxon>
        <taxon>Spirochaetota</taxon>
        <taxon>Spirochaetia</taxon>
        <taxon>Leptospirales</taxon>
        <taxon>Leptospiraceae</taxon>
        <taxon>Leptospira</taxon>
    </lineage>
</organism>
<dbReference type="STRING" id="1218599.LEP1GSC195_2214"/>
<dbReference type="Gene3D" id="2.130.10.10">
    <property type="entry name" value="YVTN repeat-like/Quinoprotein amine dehydrogenase"/>
    <property type="match status" value="3"/>
</dbReference>
<dbReference type="InterPro" id="IPR013783">
    <property type="entry name" value="Ig-like_fold"/>
</dbReference>
<keyword evidence="2" id="KW-0313">Glucose metabolism</keyword>
<keyword evidence="5" id="KW-1185">Reference proteome</keyword>
<dbReference type="InterPro" id="IPR014756">
    <property type="entry name" value="Ig_E-set"/>
</dbReference>
<dbReference type="SUPFAM" id="SSF81296">
    <property type="entry name" value="E set domains"/>
    <property type="match status" value="1"/>
</dbReference>
<dbReference type="InterPro" id="IPR050282">
    <property type="entry name" value="Cycloisomerase_2"/>
</dbReference>
<evidence type="ECO:0000256" key="1">
    <source>
        <dbReference type="ARBA" id="ARBA00005564"/>
    </source>
</evidence>
<proteinExistence type="inferred from homology"/>
<dbReference type="PANTHER" id="PTHR30344">
    <property type="entry name" value="6-PHOSPHOGLUCONOLACTONASE-RELATED"/>
    <property type="match status" value="1"/>
</dbReference>
<dbReference type="AlphaFoldDB" id="R9A2K0"/>
<dbReference type="InterPro" id="IPR015943">
    <property type="entry name" value="WD40/YVTN_repeat-like_dom_sf"/>
</dbReference>
<dbReference type="InterPro" id="IPR011048">
    <property type="entry name" value="Haem_d1_sf"/>
</dbReference>
<evidence type="ECO:0000313" key="5">
    <source>
        <dbReference type="Proteomes" id="UP000013984"/>
    </source>
</evidence>
<dbReference type="EMBL" id="AOGZ02000014">
    <property type="protein sequence ID" value="EOQ96451.1"/>
    <property type="molecule type" value="Genomic_DNA"/>
</dbReference>
<comment type="caution">
    <text evidence="4">The sequence shown here is derived from an EMBL/GenBank/DDBJ whole genome shotgun (WGS) entry which is preliminary data.</text>
</comment>
<evidence type="ECO:0000259" key="3">
    <source>
        <dbReference type="Pfam" id="PF01833"/>
    </source>
</evidence>
<dbReference type="Pfam" id="PF01833">
    <property type="entry name" value="TIG"/>
    <property type="match status" value="1"/>
</dbReference>
<dbReference type="CDD" id="cd00102">
    <property type="entry name" value="IPT"/>
    <property type="match status" value="1"/>
</dbReference>
<accession>R9A2K0</accession>
<evidence type="ECO:0000256" key="2">
    <source>
        <dbReference type="ARBA" id="ARBA00022526"/>
    </source>
</evidence>
<dbReference type="Pfam" id="PF10282">
    <property type="entry name" value="Lactonase"/>
    <property type="match status" value="1"/>
</dbReference>
<dbReference type="InterPro" id="IPR019405">
    <property type="entry name" value="Lactonase_7-beta_prop"/>
</dbReference>
<dbReference type="PANTHER" id="PTHR30344:SF1">
    <property type="entry name" value="6-PHOSPHOGLUCONOLACTONASE"/>
    <property type="match status" value="1"/>
</dbReference>
<comment type="similarity">
    <text evidence="1">Belongs to the cycloisomerase 2 family.</text>
</comment>
<dbReference type="GO" id="GO:0017057">
    <property type="term" value="F:6-phosphogluconolactonase activity"/>
    <property type="evidence" value="ECO:0007669"/>
    <property type="project" value="TreeGrafter"/>
</dbReference>
<feature type="domain" description="IPT/TIG" evidence="3">
    <location>
        <begin position="50"/>
        <end position="128"/>
    </location>
</feature>
<dbReference type="GO" id="GO:0006006">
    <property type="term" value="P:glucose metabolic process"/>
    <property type="evidence" value="ECO:0007669"/>
    <property type="project" value="UniProtKB-KW"/>
</dbReference>
<dbReference type="Gene3D" id="2.60.40.10">
    <property type="entry name" value="Immunoglobulins"/>
    <property type="match status" value="1"/>
</dbReference>
<dbReference type="OrthoDB" id="316723at2"/>